<organism evidence="1">
    <name type="scientific">viral metagenome</name>
    <dbReference type="NCBI Taxonomy" id="1070528"/>
    <lineage>
        <taxon>unclassified sequences</taxon>
        <taxon>metagenomes</taxon>
        <taxon>organismal metagenomes</taxon>
    </lineage>
</organism>
<sequence>MKKNTRKKIFRKSSKLASFGEEDDETVLPTPIVQEESKTENAPIFSSIPSSSFETSKIQFGKLNITVSSMNNVPDISTFFSDNSSSCSFIAKQPLVSSAIQYPVPTNNKKAEIFRPCKQLLVTTNNHDSSEIVTCWWCRLRQIPKNKACFIPSSYDDKRDVYTKYGFFCCWECTRAYNFELRDVRVSLRAYWIIGLCRRLYGIERSRKIKYAPHWTTLRRYGGTVEDDYFFSNETTSLTSTSN</sequence>
<evidence type="ECO:0008006" key="2">
    <source>
        <dbReference type="Google" id="ProtNLM"/>
    </source>
</evidence>
<accession>A0A6C0CQZ6</accession>
<name>A0A6C0CQZ6_9ZZZZ</name>
<dbReference type="AlphaFoldDB" id="A0A6C0CQZ6"/>
<evidence type="ECO:0000313" key="1">
    <source>
        <dbReference type="EMBL" id="QHT06713.1"/>
    </source>
</evidence>
<dbReference type="EMBL" id="MN739474">
    <property type="protein sequence ID" value="QHT06713.1"/>
    <property type="molecule type" value="Genomic_DNA"/>
</dbReference>
<reference evidence="1" key="1">
    <citation type="journal article" date="2020" name="Nature">
        <title>Giant virus diversity and host interactions through global metagenomics.</title>
        <authorList>
            <person name="Schulz F."/>
            <person name="Roux S."/>
            <person name="Paez-Espino D."/>
            <person name="Jungbluth S."/>
            <person name="Walsh D.A."/>
            <person name="Denef V.J."/>
            <person name="McMahon K.D."/>
            <person name="Konstantinidis K.T."/>
            <person name="Eloe-Fadrosh E.A."/>
            <person name="Kyrpides N.C."/>
            <person name="Woyke T."/>
        </authorList>
    </citation>
    <scope>NUCLEOTIDE SEQUENCE</scope>
    <source>
        <strain evidence="1">GVMAG-M-3300021473-15</strain>
    </source>
</reference>
<protein>
    <recommendedName>
        <fullName evidence="2">MYM-type domain-containing protein</fullName>
    </recommendedName>
</protein>
<proteinExistence type="predicted"/>